<dbReference type="InterPro" id="IPR053802">
    <property type="entry name" value="DUF6950"/>
</dbReference>
<evidence type="ECO:0000313" key="2">
    <source>
        <dbReference type="EMBL" id="RSV02572.1"/>
    </source>
</evidence>
<dbReference type="EMBL" id="QQWO01000009">
    <property type="protein sequence ID" value="RSV02572.1"/>
    <property type="molecule type" value="Genomic_DNA"/>
</dbReference>
<dbReference type="Proteomes" id="UP000286681">
    <property type="component" value="Unassembled WGS sequence"/>
</dbReference>
<protein>
    <recommendedName>
        <fullName evidence="1">DUF6950 domain-containing protein</fullName>
    </recommendedName>
</protein>
<organism evidence="2 3">
    <name type="scientific">Sphingomonas koreensis</name>
    <dbReference type="NCBI Taxonomy" id="93064"/>
    <lineage>
        <taxon>Bacteria</taxon>
        <taxon>Pseudomonadati</taxon>
        <taxon>Pseudomonadota</taxon>
        <taxon>Alphaproteobacteria</taxon>
        <taxon>Sphingomonadales</taxon>
        <taxon>Sphingomonadaceae</taxon>
        <taxon>Sphingomonas</taxon>
    </lineage>
</organism>
<name>A0AAJ4S5C3_9SPHN</name>
<sequence>MAARSEAGGGSMRRPDWEQQLASYLASVEARAFAWGEHDCATNCANAVAAMTGIDFAAPFRGKYRTRRGSLQALRRYGAGTLEATIDSLFPEIAPAFAGRGDLVLIDGMLGIVIGADAVCVGRDGDREGLVRFARSNWSKAWRI</sequence>
<comment type="caution">
    <text evidence="2">The sequence shown here is derived from an EMBL/GenBank/DDBJ whole genome shotgun (WGS) entry which is preliminary data.</text>
</comment>
<reference evidence="2 3" key="1">
    <citation type="submission" date="2018-07" db="EMBL/GenBank/DDBJ databases">
        <title>Genomic and Epidemiologic Investigation of an Indolent Hospital Outbreak.</title>
        <authorList>
            <person name="Johnson R.C."/>
            <person name="Deming C."/>
            <person name="Conlan S."/>
            <person name="Zellmer C.J."/>
            <person name="Michelin A.V."/>
            <person name="Lee-Lin S."/>
            <person name="Thomas P.J."/>
            <person name="Park M."/>
            <person name="Weingarten R.A."/>
            <person name="Less J."/>
            <person name="Dekker J.P."/>
            <person name="Frank K.M."/>
            <person name="Musser K.A."/>
            <person name="Mcquiston J.R."/>
            <person name="Henderson D.K."/>
            <person name="Lau A.F."/>
            <person name="Palmore T.N."/>
            <person name="Segre J.A."/>
        </authorList>
    </citation>
    <scope>NUCLEOTIDE SEQUENCE [LARGE SCALE GENOMIC DNA]</scope>
    <source>
        <strain evidence="2 3">SK-NIH.Env10_0317</strain>
    </source>
</reference>
<gene>
    <name evidence="2" type="ORF">CA257_11765</name>
</gene>
<dbReference type="Pfam" id="PF22262">
    <property type="entry name" value="DUF6950"/>
    <property type="match status" value="1"/>
</dbReference>
<feature type="domain" description="DUF6950" evidence="1">
    <location>
        <begin position="12"/>
        <end position="144"/>
    </location>
</feature>
<proteinExistence type="predicted"/>
<dbReference type="AlphaFoldDB" id="A0AAJ4S5C3"/>
<evidence type="ECO:0000313" key="3">
    <source>
        <dbReference type="Proteomes" id="UP000286681"/>
    </source>
</evidence>
<accession>A0AAJ4S5C3</accession>
<evidence type="ECO:0000259" key="1">
    <source>
        <dbReference type="Pfam" id="PF22262"/>
    </source>
</evidence>